<dbReference type="GO" id="GO:0003993">
    <property type="term" value="F:acid phosphatase activity"/>
    <property type="evidence" value="ECO:0007669"/>
    <property type="project" value="InterPro"/>
</dbReference>
<evidence type="ECO:0000313" key="5">
    <source>
        <dbReference type="EMBL" id="MQY25624.1"/>
    </source>
</evidence>
<feature type="compositionally biased region" description="Low complexity" evidence="2">
    <location>
        <begin position="11"/>
        <end position="49"/>
    </location>
</feature>
<dbReference type="InterPro" id="IPR004843">
    <property type="entry name" value="Calcineurin-like_PHP"/>
</dbReference>
<dbReference type="EMBL" id="WEGI01000002">
    <property type="protein sequence ID" value="MQY25624.1"/>
    <property type="molecule type" value="Genomic_DNA"/>
</dbReference>
<dbReference type="InterPro" id="IPR008963">
    <property type="entry name" value="Purple_acid_Pase-like_N"/>
</dbReference>
<evidence type="ECO:0008006" key="7">
    <source>
        <dbReference type="Google" id="ProtNLM"/>
    </source>
</evidence>
<dbReference type="InterPro" id="IPR015914">
    <property type="entry name" value="PAPs_N"/>
</dbReference>
<accession>A0A7K0DLE7</accession>
<dbReference type="Gene3D" id="3.60.21.10">
    <property type="match status" value="1"/>
</dbReference>
<dbReference type="GO" id="GO:0046872">
    <property type="term" value="F:metal ion binding"/>
    <property type="evidence" value="ECO:0007669"/>
    <property type="project" value="InterPro"/>
</dbReference>
<dbReference type="SUPFAM" id="SSF56300">
    <property type="entry name" value="Metallo-dependent phosphatases"/>
    <property type="match status" value="1"/>
</dbReference>
<dbReference type="AlphaFoldDB" id="A0A7K0DLE7"/>
<feature type="compositionally biased region" description="Low complexity" evidence="2">
    <location>
        <begin position="70"/>
        <end position="81"/>
    </location>
</feature>
<dbReference type="PANTHER" id="PTHR22953">
    <property type="entry name" value="ACID PHOSPHATASE RELATED"/>
    <property type="match status" value="1"/>
</dbReference>
<dbReference type="SUPFAM" id="SSF49363">
    <property type="entry name" value="Purple acid phosphatase, N-terminal domain"/>
    <property type="match status" value="1"/>
</dbReference>
<feature type="domain" description="Calcineurin-like phosphoesterase" evidence="3">
    <location>
        <begin position="309"/>
        <end position="487"/>
    </location>
</feature>
<keyword evidence="6" id="KW-1185">Reference proteome</keyword>
<evidence type="ECO:0000259" key="4">
    <source>
        <dbReference type="Pfam" id="PF16656"/>
    </source>
</evidence>
<proteinExistence type="predicted"/>
<dbReference type="Pfam" id="PF00149">
    <property type="entry name" value="Metallophos"/>
    <property type="match status" value="1"/>
</dbReference>
<dbReference type="InterPro" id="IPR039331">
    <property type="entry name" value="PAPs-like"/>
</dbReference>
<feature type="compositionally biased region" description="Pro residues" evidence="2">
    <location>
        <begin position="1"/>
        <end position="10"/>
    </location>
</feature>
<name>A0A7K0DLE7_9NOCA</name>
<reference evidence="5 6" key="1">
    <citation type="submission" date="2019-10" db="EMBL/GenBank/DDBJ databases">
        <title>Nocardia macrotermitis sp. nov. and Nocardia aurantia sp. nov., isolated from the gut of fungus growing-termite Macrotermes natalensis.</title>
        <authorList>
            <person name="Benndorf R."/>
            <person name="Schwitalla J."/>
            <person name="Martin K."/>
            <person name="De Beer W."/>
            <person name="Kaster A.-K."/>
            <person name="Vollmers J."/>
            <person name="Poulsen M."/>
            <person name="Beemelmanns C."/>
        </authorList>
    </citation>
    <scope>NUCLEOTIDE SEQUENCE [LARGE SCALE GENOMIC DNA]</scope>
    <source>
        <strain evidence="5 6">RB56</strain>
    </source>
</reference>
<protein>
    <recommendedName>
        <fullName evidence="7">Metallophosphoesterase</fullName>
    </recommendedName>
</protein>
<evidence type="ECO:0000313" key="6">
    <source>
        <dbReference type="Proteomes" id="UP000431401"/>
    </source>
</evidence>
<gene>
    <name evidence="5" type="ORF">NRB56_11810</name>
</gene>
<evidence type="ECO:0000259" key="3">
    <source>
        <dbReference type="Pfam" id="PF00149"/>
    </source>
</evidence>
<evidence type="ECO:0000256" key="2">
    <source>
        <dbReference type="SAM" id="MobiDB-lite"/>
    </source>
</evidence>
<comment type="caution">
    <text evidence="5">The sequence shown here is derived from an EMBL/GenBank/DDBJ whole genome shotgun (WGS) entry which is preliminary data.</text>
</comment>
<organism evidence="5 6">
    <name type="scientific">Nocardia aurantia</name>
    <dbReference type="NCBI Taxonomy" id="2585199"/>
    <lineage>
        <taxon>Bacteria</taxon>
        <taxon>Bacillati</taxon>
        <taxon>Actinomycetota</taxon>
        <taxon>Actinomycetes</taxon>
        <taxon>Mycobacteriales</taxon>
        <taxon>Nocardiaceae</taxon>
        <taxon>Nocardia</taxon>
    </lineage>
</organism>
<feature type="region of interest" description="Disordered" evidence="2">
    <location>
        <begin position="1"/>
        <end position="91"/>
    </location>
</feature>
<evidence type="ECO:0000256" key="1">
    <source>
        <dbReference type="ARBA" id="ARBA00022729"/>
    </source>
</evidence>
<keyword evidence="1" id="KW-0732">Signal</keyword>
<dbReference type="Gene3D" id="2.60.40.380">
    <property type="entry name" value="Purple acid phosphatase-like, N-terminal"/>
    <property type="match status" value="1"/>
</dbReference>
<dbReference type="Pfam" id="PF16656">
    <property type="entry name" value="Pur_ac_phosph_N"/>
    <property type="match status" value="1"/>
</dbReference>
<dbReference type="InterPro" id="IPR029052">
    <property type="entry name" value="Metallo-depent_PP-like"/>
</dbReference>
<sequence length="628" mass="64919">MTEDQVPPPADDNMPAAGDAAPGPAGHTAAEADGAATAEPASAGAAGEPASGGAGDAASAARDVSEDAAAEAGAAGAGAADTGPHAETTSGSANLVSRRWLFGASAGAAVAGLAVGAGAVALASGDSESGTSAWPRAATLAVAPERAAAPRVSGLHLQFGADAAREAVVSWHTVGSVRKPVVRFGTAVDNFGSSVDAETKTYKDAKSGIEVQVHHARLTGLTPDTDYVYSAGHDGAPPELGTLRTAPAGRAAFRFTSFGDQGTPTLGKMSAAPVVSATGAAAPVFVNDNLGSPFAGDVTAGIERLAPLFNLVNGDLCYANLSNDRVRTWNDWWANNSRSARYRPWMPSPGNHENEAGNGPIGYQAFQTYFALPDNGSEDLTKGLWYAFTVGAVRVIALANDDICYQDGGNTYVRGYSAGAQKRWLETELSKARGDKGIDWIVVTMHQTAISSADKFNGGDRAIREEWLPLFDKYEVDLVLCGHEHHYERTHPIRGVLGTDTLTPKPADTATGTIDTTKGTVHLVIGGGGTSAPSNTLFFPGQQCRVITSVGPADAATGKKTPVYVMEQAPWSAVKDAENPYGFCAFDVDPGKPGGHTTITGTYYALTGPTSELKTVDKFTLTRPRADN</sequence>
<dbReference type="RefSeq" id="WP_227837195.1">
    <property type="nucleotide sequence ID" value="NZ_WEGI01000002.1"/>
</dbReference>
<feature type="domain" description="Purple acid phosphatase N-terminal" evidence="4">
    <location>
        <begin position="154"/>
        <end position="235"/>
    </location>
</feature>
<dbReference type="Proteomes" id="UP000431401">
    <property type="component" value="Unassembled WGS sequence"/>
</dbReference>
<dbReference type="PANTHER" id="PTHR22953:SF153">
    <property type="entry name" value="PURPLE ACID PHOSPHATASE"/>
    <property type="match status" value="1"/>
</dbReference>